<name>A0A377IXL0_9PAST</name>
<dbReference type="InterPro" id="IPR005565">
    <property type="entry name" value="Hemolysn_activator_HlyB_C"/>
</dbReference>
<keyword evidence="8" id="KW-0732">Signal</keyword>
<dbReference type="OrthoDB" id="290122at2"/>
<gene>
    <name evidence="12" type="primary">shlB_1</name>
    <name evidence="12" type="ORF">NCTC13335_00790</name>
</gene>
<comment type="similarity">
    <text evidence="2">Belongs to the TPS (TC 1.B.20) family.</text>
</comment>
<evidence type="ECO:0000259" key="10">
    <source>
        <dbReference type="Pfam" id="PF08479"/>
    </source>
</evidence>
<dbReference type="Pfam" id="PF03865">
    <property type="entry name" value="ShlB"/>
    <property type="match status" value="1"/>
</dbReference>
<dbReference type="InterPro" id="IPR051544">
    <property type="entry name" value="TPS_OM_transporter"/>
</dbReference>
<feature type="domain" description="ShlB POTRA" evidence="11">
    <location>
        <begin position="173"/>
        <end position="231"/>
    </location>
</feature>
<dbReference type="GO" id="GO:0006811">
    <property type="term" value="P:monoatomic ion transport"/>
    <property type="evidence" value="ECO:0007669"/>
    <property type="project" value="UniProtKB-KW"/>
</dbReference>
<evidence type="ECO:0000256" key="3">
    <source>
        <dbReference type="ARBA" id="ARBA00022452"/>
    </source>
</evidence>
<reference evidence="12 13" key="1">
    <citation type="submission" date="2018-06" db="EMBL/GenBank/DDBJ databases">
        <authorList>
            <consortium name="Pathogen Informatics"/>
            <person name="Doyle S."/>
        </authorList>
    </citation>
    <scope>NUCLEOTIDE SEQUENCE [LARGE SCALE GENOMIC DNA]</scope>
    <source>
        <strain evidence="12 13">NCTC13335</strain>
    </source>
</reference>
<proteinExistence type="inferred from homology"/>
<comment type="subcellular location">
    <subcellularLocation>
        <location evidence="1">Cell outer membrane</location>
    </subcellularLocation>
</comment>
<feature type="chain" id="PRO_5016665012" evidence="8">
    <location>
        <begin position="21"/>
        <end position="590"/>
    </location>
</feature>
<keyword evidence="6" id="KW-0472">Membrane</keyword>
<dbReference type="AlphaFoldDB" id="A0A377IXL0"/>
<evidence type="ECO:0000259" key="9">
    <source>
        <dbReference type="Pfam" id="PF03865"/>
    </source>
</evidence>
<keyword evidence="7" id="KW-0998">Cell outer membrane</keyword>
<evidence type="ECO:0000256" key="8">
    <source>
        <dbReference type="SAM" id="SignalP"/>
    </source>
</evidence>
<dbReference type="Gene3D" id="2.40.160.50">
    <property type="entry name" value="membrane protein fhac: a member of the omp85/tpsb transporter family"/>
    <property type="match status" value="1"/>
</dbReference>
<dbReference type="InterPro" id="IPR027282">
    <property type="entry name" value="TPS"/>
</dbReference>
<keyword evidence="5" id="KW-0813">Transport</keyword>
<dbReference type="GO" id="GO:0098046">
    <property type="term" value="C:type V protein secretion system complex"/>
    <property type="evidence" value="ECO:0007669"/>
    <property type="project" value="TreeGrafter"/>
</dbReference>
<evidence type="ECO:0000259" key="11">
    <source>
        <dbReference type="Pfam" id="PF17287"/>
    </source>
</evidence>
<dbReference type="PANTHER" id="PTHR34597">
    <property type="entry name" value="SLR1661 PROTEIN"/>
    <property type="match status" value="1"/>
</dbReference>
<dbReference type="GO" id="GO:0008320">
    <property type="term" value="F:protein transmembrane transporter activity"/>
    <property type="evidence" value="ECO:0007669"/>
    <property type="project" value="TreeGrafter"/>
</dbReference>
<dbReference type="Pfam" id="PF17287">
    <property type="entry name" value="POTRA_3"/>
    <property type="match status" value="1"/>
</dbReference>
<dbReference type="Gene3D" id="3.10.20.310">
    <property type="entry name" value="membrane protein fhac"/>
    <property type="match status" value="1"/>
</dbReference>
<dbReference type="GO" id="GO:0009279">
    <property type="term" value="C:cell outer membrane"/>
    <property type="evidence" value="ECO:0007669"/>
    <property type="project" value="UniProtKB-SubCell"/>
</dbReference>
<evidence type="ECO:0000256" key="4">
    <source>
        <dbReference type="ARBA" id="ARBA00022692"/>
    </source>
</evidence>
<dbReference type="Proteomes" id="UP000255264">
    <property type="component" value="Unassembled WGS sequence"/>
</dbReference>
<organism evidence="12 13">
    <name type="scientific">Haemophilus pittmaniae</name>
    <dbReference type="NCBI Taxonomy" id="249188"/>
    <lineage>
        <taxon>Bacteria</taxon>
        <taxon>Pseudomonadati</taxon>
        <taxon>Pseudomonadota</taxon>
        <taxon>Gammaproteobacteria</taxon>
        <taxon>Pasteurellales</taxon>
        <taxon>Pasteurellaceae</taxon>
        <taxon>Haemophilus</taxon>
    </lineage>
</organism>
<evidence type="ECO:0000256" key="2">
    <source>
        <dbReference type="ARBA" id="ARBA00009055"/>
    </source>
</evidence>
<dbReference type="InterPro" id="IPR035251">
    <property type="entry name" value="ShlB_POTRA"/>
</dbReference>
<dbReference type="PANTHER" id="PTHR34597:SF3">
    <property type="entry name" value="OUTER MEMBRANE TRANSPORTER CDIB"/>
    <property type="match status" value="1"/>
</dbReference>
<dbReference type="EMBL" id="UGHS01000003">
    <property type="protein sequence ID" value="STO92933.1"/>
    <property type="molecule type" value="Genomic_DNA"/>
</dbReference>
<feature type="domain" description="Haemolysin activator HlyB C-terminal" evidence="9">
    <location>
        <begin position="236"/>
        <end position="554"/>
    </location>
</feature>
<evidence type="ECO:0000256" key="7">
    <source>
        <dbReference type="ARBA" id="ARBA00023237"/>
    </source>
</evidence>
<evidence type="ECO:0000256" key="6">
    <source>
        <dbReference type="ARBA" id="ARBA00023136"/>
    </source>
</evidence>
<dbReference type="FunFam" id="2.40.160.50:FF:000009">
    <property type="entry name" value="Putative hemolysin activator protein"/>
    <property type="match status" value="1"/>
</dbReference>
<keyword evidence="3" id="KW-1134">Transmembrane beta strand</keyword>
<evidence type="ECO:0000313" key="12">
    <source>
        <dbReference type="EMBL" id="STO92933.1"/>
    </source>
</evidence>
<dbReference type="PIRSF" id="PIRSF029745">
    <property type="entry name" value="FhaC"/>
    <property type="match status" value="1"/>
</dbReference>
<accession>A0A377IXL0</accession>
<evidence type="ECO:0000256" key="5">
    <source>
        <dbReference type="ARBA" id="ARBA00023065"/>
    </source>
</evidence>
<dbReference type="InterPro" id="IPR013686">
    <property type="entry name" value="Polypept-transport_assoc_ShlB"/>
</dbReference>
<keyword evidence="13" id="KW-1185">Reference proteome</keyword>
<keyword evidence="4" id="KW-0812">Transmembrane</keyword>
<feature type="domain" description="Polypeptide-transport-associated ShlB-type" evidence="10">
    <location>
        <begin position="122"/>
        <end position="172"/>
    </location>
</feature>
<sequence length="590" mass="66479">MQYKVFMFPLLVCAMATAIAAPGSSSDPQQDAINQRQQQQQNQLNAAIAAQQVTASDVRLQGETLAEAGFSQHEAQCFTINQLVLTDYQAEEKNSSASSLKLIQPSQFSWALSSVYAERDFALPACVGSQGINVLLRRIQNRLIEYGYVTTRVVVEPQDLRSGMLVLTVIPGKVGRIQLQDQSALPFATRGTLWFAMPLREGELLNLRDIEQGLENLKRVPSAEADFQLVPSENVGETDIVVGYKQRFPFHITLGLDDSGSKATGRLQGSATFSWDNVLTLNDMFYISGTRSFKRHSDKAEGDYGSQNISLYYSIPWKNYQLSLSGSRYRYHQTVAGAFESYTYSGESRQMKANLSRLLWRDSRSKTYLNAALWARQSQNYINDTEIEVQRRRTAGWEAGLSHTHYIYDGVLQLSALYKRGTGGHRALRAPEEEFDEGTSRMQIITANIDFSYPFSLFNQPLRFNTEWSAQWNRTPLVQQDKLSIGGRYTVRGFDGELTLSGERGWVWRNELAWNVGNWGQELYMAVDTGRVRSSQEELQVGNSLTGGAIGLRGNLWGLNYDYFVGVPLKKPEGFRTSHVVTGFNLSYRF</sequence>
<evidence type="ECO:0000313" key="13">
    <source>
        <dbReference type="Proteomes" id="UP000255264"/>
    </source>
</evidence>
<feature type="signal peptide" evidence="8">
    <location>
        <begin position="1"/>
        <end position="20"/>
    </location>
</feature>
<keyword evidence="5" id="KW-0406">Ion transport</keyword>
<evidence type="ECO:0000256" key="1">
    <source>
        <dbReference type="ARBA" id="ARBA00004442"/>
    </source>
</evidence>
<dbReference type="Pfam" id="PF08479">
    <property type="entry name" value="POTRA_2"/>
    <property type="match status" value="1"/>
</dbReference>
<dbReference type="GO" id="GO:0046819">
    <property type="term" value="P:protein secretion by the type V secretion system"/>
    <property type="evidence" value="ECO:0007669"/>
    <property type="project" value="TreeGrafter"/>
</dbReference>
<protein>
    <submittedName>
        <fullName evidence="12">Polypeptide-transport-associated domain-containing protein</fullName>
    </submittedName>
</protein>